<accession>A0A5B7I2G1</accession>
<dbReference type="AlphaFoldDB" id="A0A5B7I2G1"/>
<comment type="caution">
    <text evidence="1">The sequence shown here is derived from an EMBL/GenBank/DDBJ whole genome shotgun (WGS) entry which is preliminary data.</text>
</comment>
<sequence>MTGTRLLDGILAASYFPPTGRREVSTVFTCQDAPLIFTSQQTKAGQRHYNCAFVTEYTSLFCSYPLPAITGVLVAQHFFPSPSVPPDWPAFLPQDVAGKPLGTFLSARPKGPMSVTRSNKITVANTKITQWTAKGDWRQAVQRHTHR</sequence>
<gene>
    <name evidence="1" type="ORF">E2C01_072371</name>
</gene>
<evidence type="ECO:0000313" key="1">
    <source>
        <dbReference type="EMBL" id="MPC77902.1"/>
    </source>
</evidence>
<evidence type="ECO:0000313" key="2">
    <source>
        <dbReference type="Proteomes" id="UP000324222"/>
    </source>
</evidence>
<organism evidence="1 2">
    <name type="scientific">Portunus trituberculatus</name>
    <name type="common">Swimming crab</name>
    <name type="synonym">Neptunus trituberculatus</name>
    <dbReference type="NCBI Taxonomy" id="210409"/>
    <lineage>
        <taxon>Eukaryota</taxon>
        <taxon>Metazoa</taxon>
        <taxon>Ecdysozoa</taxon>
        <taxon>Arthropoda</taxon>
        <taxon>Crustacea</taxon>
        <taxon>Multicrustacea</taxon>
        <taxon>Malacostraca</taxon>
        <taxon>Eumalacostraca</taxon>
        <taxon>Eucarida</taxon>
        <taxon>Decapoda</taxon>
        <taxon>Pleocyemata</taxon>
        <taxon>Brachyura</taxon>
        <taxon>Eubrachyura</taxon>
        <taxon>Portunoidea</taxon>
        <taxon>Portunidae</taxon>
        <taxon>Portuninae</taxon>
        <taxon>Portunus</taxon>
    </lineage>
</organism>
<proteinExistence type="predicted"/>
<dbReference type="EMBL" id="VSRR010047059">
    <property type="protein sequence ID" value="MPC77902.1"/>
    <property type="molecule type" value="Genomic_DNA"/>
</dbReference>
<dbReference type="Proteomes" id="UP000324222">
    <property type="component" value="Unassembled WGS sequence"/>
</dbReference>
<reference evidence="1 2" key="1">
    <citation type="submission" date="2019-05" db="EMBL/GenBank/DDBJ databases">
        <title>Another draft genome of Portunus trituberculatus and its Hox gene families provides insights of decapod evolution.</title>
        <authorList>
            <person name="Jeong J.-H."/>
            <person name="Song I."/>
            <person name="Kim S."/>
            <person name="Choi T."/>
            <person name="Kim D."/>
            <person name="Ryu S."/>
            <person name="Kim W."/>
        </authorList>
    </citation>
    <scope>NUCLEOTIDE SEQUENCE [LARGE SCALE GENOMIC DNA]</scope>
    <source>
        <tissue evidence="1">Muscle</tissue>
    </source>
</reference>
<keyword evidence="2" id="KW-1185">Reference proteome</keyword>
<name>A0A5B7I2G1_PORTR</name>
<protein>
    <submittedName>
        <fullName evidence="1">Uncharacterized protein</fullName>
    </submittedName>
</protein>